<dbReference type="Proteomes" id="UP000277811">
    <property type="component" value="Unassembled WGS sequence"/>
</dbReference>
<accession>A0A498R4Z2</accession>
<dbReference type="EMBL" id="UPPP01000059">
    <property type="protein sequence ID" value="VBB05880.1"/>
    <property type="molecule type" value="Genomic_DNA"/>
</dbReference>
<gene>
    <name evidence="1" type="ORF">LUCI_1091</name>
</gene>
<organism evidence="1 2">
    <name type="scientific">Lucifera butyrica</name>
    <dbReference type="NCBI Taxonomy" id="1351585"/>
    <lineage>
        <taxon>Bacteria</taxon>
        <taxon>Bacillati</taxon>
        <taxon>Bacillota</taxon>
        <taxon>Negativicutes</taxon>
        <taxon>Veillonellales</taxon>
        <taxon>Veillonellaceae</taxon>
        <taxon>Lucifera</taxon>
    </lineage>
</organism>
<evidence type="ECO:0000313" key="2">
    <source>
        <dbReference type="Proteomes" id="UP000277811"/>
    </source>
</evidence>
<dbReference type="AlphaFoldDB" id="A0A498R4Z2"/>
<name>A0A498R4Z2_9FIRM</name>
<reference evidence="1 2" key="1">
    <citation type="submission" date="2018-06" db="EMBL/GenBank/DDBJ databases">
        <authorList>
            <person name="Strepis N."/>
        </authorList>
    </citation>
    <scope>NUCLEOTIDE SEQUENCE [LARGE SCALE GENOMIC DNA]</scope>
    <source>
        <strain evidence="1">LUCI</strain>
    </source>
</reference>
<dbReference type="Gene3D" id="1.10.150.320">
    <property type="entry name" value="Photosystem II 12 kDa extrinsic protein"/>
    <property type="match status" value="1"/>
</dbReference>
<proteinExistence type="predicted"/>
<protein>
    <recommendedName>
        <fullName evidence="3">Helix-hairpin-helix motif</fullName>
    </recommendedName>
</protein>
<dbReference type="SUPFAM" id="SSF47781">
    <property type="entry name" value="RuvA domain 2-like"/>
    <property type="match status" value="1"/>
</dbReference>
<dbReference type="InterPro" id="IPR010994">
    <property type="entry name" value="RuvA_2-like"/>
</dbReference>
<evidence type="ECO:0000313" key="1">
    <source>
        <dbReference type="EMBL" id="VBB05880.1"/>
    </source>
</evidence>
<feature type="non-terminal residue" evidence="1">
    <location>
        <position position="1"/>
    </location>
</feature>
<evidence type="ECO:0008006" key="3">
    <source>
        <dbReference type="Google" id="ProtNLM"/>
    </source>
</evidence>
<keyword evidence="2" id="KW-1185">Reference proteome</keyword>
<sequence length="167" mass="18976">PPLWREHRLYQADWLLRFYGFAASELLDEQRQNFNPYVDPKCNWALNHMDFFPVDVNRAPFNDLLRVPGIGVTGAKRILTARRTATLRFDDLKNLGIVLKRAQYFVLCNGKAADGIKITPNAMLHSLLSAKTLELYHSNFALPSEQLSLFGPTSFREDLPACPSALI</sequence>